<evidence type="ECO:0000259" key="1">
    <source>
        <dbReference type="Pfam" id="PF00483"/>
    </source>
</evidence>
<reference evidence="2 3" key="1">
    <citation type="submission" date="2015-10" db="EMBL/GenBank/DDBJ databases">
        <title>Genome analyses suggest a sexual origin of heterokaryosis in a supposedly ancient asexual fungus.</title>
        <authorList>
            <person name="Ropars J."/>
            <person name="Sedzielewska K."/>
            <person name="Noel J."/>
            <person name="Charron P."/>
            <person name="Farinelli L."/>
            <person name="Marton T."/>
            <person name="Kruger M."/>
            <person name="Pelin A."/>
            <person name="Brachmann A."/>
            <person name="Corradi N."/>
        </authorList>
    </citation>
    <scope>NUCLEOTIDE SEQUENCE [LARGE SCALE GENOMIC DNA]</scope>
    <source>
        <strain evidence="2 3">A4</strain>
    </source>
</reference>
<protein>
    <submittedName>
        <fullName evidence="2">Nucleotide-diphospho-sugar transferase</fullName>
    </submittedName>
</protein>
<keyword evidence="2" id="KW-0808">Transferase</keyword>
<dbReference type="VEuPathDB" id="FungiDB:FUN_021628"/>
<dbReference type="Pfam" id="PF00483">
    <property type="entry name" value="NTP_transferase"/>
    <property type="match status" value="1"/>
</dbReference>
<gene>
    <name evidence="2" type="ORF">RhiirA4_397390</name>
</gene>
<organism evidence="2 3">
    <name type="scientific">Rhizophagus irregularis</name>
    <dbReference type="NCBI Taxonomy" id="588596"/>
    <lineage>
        <taxon>Eukaryota</taxon>
        <taxon>Fungi</taxon>
        <taxon>Fungi incertae sedis</taxon>
        <taxon>Mucoromycota</taxon>
        <taxon>Glomeromycotina</taxon>
        <taxon>Glomeromycetes</taxon>
        <taxon>Glomerales</taxon>
        <taxon>Glomeraceae</taxon>
        <taxon>Rhizophagus</taxon>
    </lineage>
</organism>
<dbReference type="GO" id="GO:0016740">
    <property type="term" value="F:transferase activity"/>
    <property type="evidence" value="ECO:0007669"/>
    <property type="project" value="UniProtKB-KW"/>
</dbReference>
<dbReference type="SUPFAM" id="SSF53448">
    <property type="entry name" value="Nucleotide-diphospho-sugar transferases"/>
    <property type="match status" value="1"/>
</dbReference>
<dbReference type="PANTHER" id="PTHR42883:SF2">
    <property type="entry name" value="THYMIDYLYLTRANSFERASE"/>
    <property type="match status" value="1"/>
</dbReference>
<dbReference type="AlphaFoldDB" id="A0A2I1G765"/>
<sequence>MSLKVLILGAGYGTRLQRDLLNDTSGKYSHLLGISKALLPLGDKDALITHWIDTLMESNIDIKTSLYIVTNSTAYSSFISWAVTHNIPTNNIINDGTTSNENRLGAVEDIYFTIKKFSSSLQNSNLLIIGGDTLFLKDFNFKKLYEKFNLINSNDDDDEACLVTTYKVNDDVVSKFGILELNENNQVINFLEKPSPQSTNSRIACPCFYFLHNKSLELLKEFLEESKNNPNHTLEDRDATGKFLAWVINNNKFKFFAENVQGRIDVGGLQSYIDANKYFDDQKDNKPY</sequence>
<dbReference type="InterPro" id="IPR029044">
    <property type="entry name" value="Nucleotide-diphossugar_trans"/>
</dbReference>
<proteinExistence type="predicted"/>
<name>A0A2I1G765_9GLOM</name>
<evidence type="ECO:0000313" key="2">
    <source>
        <dbReference type="EMBL" id="PKY42440.1"/>
    </source>
</evidence>
<dbReference type="Proteomes" id="UP000234323">
    <property type="component" value="Unassembled WGS sequence"/>
</dbReference>
<comment type="caution">
    <text evidence="2">The sequence shown here is derived from an EMBL/GenBank/DDBJ whole genome shotgun (WGS) entry which is preliminary data.</text>
</comment>
<dbReference type="InterPro" id="IPR005835">
    <property type="entry name" value="NTP_transferase_dom"/>
</dbReference>
<dbReference type="VEuPathDB" id="FungiDB:RhiirA1_412413"/>
<accession>A0A2I1G765</accession>
<dbReference type="PANTHER" id="PTHR42883">
    <property type="entry name" value="GLUCOSE-1-PHOSPHATE THYMIDYLTRANSFERASE"/>
    <property type="match status" value="1"/>
</dbReference>
<dbReference type="EMBL" id="LLXI01000199">
    <property type="protein sequence ID" value="PKY42440.1"/>
    <property type="molecule type" value="Genomic_DNA"/>
</dbReference>
<evidence type="ECO:0000313" key="3">
    <source>
        <dbReference type="Proteomes" id="UP000234323"/>
    </source>
</evidence>
<feature type="domain" description="Nucleotidyl transferase" evidence="1">
    <location>
        <begin position="5"/>
        <end position="278"/>
    </location>
</feature>
<keyword evidence="3" id="KW-1185">Reference proteome</keyword>
<dbReference type="Gene3D" id="3.90.550.10">
    <property type="entry name" value="Spore Coat Polysaccharide Biosynthesis Protein SpsA, Chain A"/>
    <property type="match status" value="1"/>
</dbReference>
<dbReference type="VEuPathDB" id="FungiDB:RhiirFUN_003472"/>